<feature type="region of interest" description="Disordered" evidence="1">
    <location>
        <begin position="216"/>
        <end position="264"/>
    </location>
</feature>
<feature type="region of interest" description="Disordered" evidence="1">
    <location>
        <begin position="1"/>
        <end position="20"/>
    </location>
</feature>
<dbReference type="AlphaFoldDB" id="A0A1N7QAY9"/>
<feature type="compositionally biased region" description="Polar residues" evidence="1">
    <location>
        <begin position="216"/>
        <end position="228"/>
    </location>
</feature>
<sequence>MTDTTTETPNPNKALNAAGLPDAFSMDGLKAFLDEGEIAALTEGEDSVLAALETQEEPAKDETPQTIEAKQPEPEPEPAPAATAVPLPDVSAAQQALAEADTKLAELVQKYDDGDLTRAEWDAQQAELVQSKARAMAQIELAQTVLNQQQQARAQAWYAKLDAYHTQHPDLASEAHIDGWDAALRSVTGSAAYASLPMEKQIELAHRLYADHVEVTTGQSITRPNATKQAKPDDAGPRTDPRPEPPRTLTGLSGAEPGADADDGTFAAIDRMMGVDPERAEAMLARLPPERQAAYLN</sequence>
<evidence type="ECO:0000313" key="3">
    <source>
        <dbReference type="Proteomes" id="UP000186141"/>
    </source>
</evidence>
<dbReference type="OrthoDB" id="7875610at2"/>
<dbReference type="EMBL" id="FTOT01000008">
    <property type="protein sequence ID" value="SIT20040.1"/>
    <property type="molecule type" value="Genomic_DNA"/>
</dbReference>
<keyword evidence="3" id="KW-1185">Reference proteome</keyword>
<organism evidence="2 3">
    <name type="scientific">Gemmobacter megaterium</name>
    <dbReference type="NCBI Taxonomy" id="1086013"/>
    <lineage>
        <taxon>Bacteria</taxon>
        <taxon>Pseudomonadati</taxon>
        <taxon>Pseudomonadota</taxon>
        <taxon>Alphaproteobacteria</taxon>
        <taxon>Rhodobacterales</taxon>
        <taxon>Paracoccaceae</taxon>
        <taxon>Gemmobacter</taxon>
    </lineage>
</organism>
<gene>
    <name evidence="2" type="ORF">SAMN05421774_10867</name>
</gene>
<dbReference type="STRING" id="1086013.SAMN05421774_10867"/>
<evidence type="ECO:0000256" key="1">
    <source>
        <dbReference type="SAM" id="MobiDB-lite"/>
    </source>
</evidence>
<reference evidence="2 3" key="1">
    <citation type="submission" date="2017-01" db="EMBL/GenBank/DDBJ databases">
        <authorList>
            <person name="Mah S.A."/>
            <person name="Swanson W.J."/>
            <person name="Moy G.W."/>
            <person name="Vacquier V.D."/>
        </authorList>
    </citation>
    <scope>NUCLEOTIDE SEQUENCE [LARGE SCALE GENOMIC DNA]</scope>
    <source>
        <strain evidence="2 3">DSM 26375</strain>
    </source>
</reference>
<evidence type="ECO:0000313" key="2">
    <source>
        <dbReference type="EMBL" id="SIT20040.1"/>
    </source>
</evidence>
<accession>A0A1N7QAY9</accession>
<feature type="compositionally biased region" description="Basic and acidic residues" evidence="1">
    <location>
        <begin position="230"/>
        <end position="245"/>
    </location>
</feature>
<proteinExistence type="predicted"/>
<dbReference type="RefSeq" id="WP_076533559.1">
    <property type="nucleotide sequence ID" value="NZ_BMEH01000008.1"/>
</dbReference>
<feature type="region of interest" description="Disordered" evidence="1">
    <location>
        <begin position="44"/>
        <end position="83"/>
    </location>
</feature>
<name>A0A1N7QAY9_9RHOB</name>
<protein>
    <submittedName>
        <fullName evidence="2">Uncharacterized protein</fullName>
    </submittedName>
</protein>
<dbReference type="Proteomes" id="UP000186141">
    <property type="component" value="Unassembled WGS sequence"/>
</dbReference>
<feature type="compositionally biased region" description="Polar residues" evidence="1">
    <location>
        <begin position="1"/>
        <end position="13"/>
    </location>
</feature>